<dbReference type="EMBL" id="BSKO01000001">
    <property type="protein sequence ID" value="GLO66124.1"/>
    <property type="molecule type" value="Genomic_DNA"/>
</dbReference>
<proteinExistence type="predicted"/>
<dbReference type="RefSeq" id="WP_317958009.1">
    <property type="nucleotide sequence ID" value="NZ_BSKO01000001.1"/>
</dbReference>
<dbReference type="Gene3D" id="2.40.30.200">
    <property type="match status" value="1"/>
</dbReference>
<reference evidence="2 3" key="1">
    <citation type="submission" date="2023-02" db="EMBL/GenBank/DDBJ databases">
        <title>Oceanobacillus kimchii IFOP_LL358 isolated form Alexandrium catenella lab strain.</title>
        <authorList>
            <person name="Gajardo G."/>
            <person name="Ueki S."/>
            <person name="Maruyama F."/>
        </authorList>
    </citation>
    <scope>NUCLEOTIDE SEQUENCE [LARGE SCALE GENOMIC DNA]</scope>
    <source>
        <strain evidence="2 3">IFOP_LL358</strain>
    </source>
</reference>
<sequence length="251" mass="29301">MISESLYFSFDGRKSTDYPIANVNTSTGLYEEPIVANKSIIETKINGNDTPYFQGVNRDPKQFTLRFVFTEPWNDELIEEIIHWLDVDYYKPLFFSENIDHVFYVQFINGITSIHNGLKEGYLELTARCNSAHHFSHMKSTPLYEVNGDENISIVNKGRNTIKPTIYITKVGEGDVSIFNLTNRNEEFKLQNLEDGERLIVNCLSEEIETNIKDIYRYDDFNDNYLSLVYGKNRLKIVGDAKVLFEYRYIY</sequence>
<dbReference type="Proteomes" id="UP001275436">
    <property type="component" value="Unassembled WGS sequence"/>
</dbReference>
<organism evidence="2 3">
    <name type="scientific">Oceanobacillus kimchii</name>
    <dbReference type="NCBI Taxonomy" id="746691"/>
    <lineage>
        <taxon>Bacteria</taxon>
        <taxon>Bacillati</taxon>
        <taxon>Bacillota</taxon>
        <taxon>Bacilli</taxon>
        <taxon>Bacillales</taxon>
        <taxon>Bacillaceae</taxon>
        <taxon>Oceanobacillus</taxon>
    </lineage>
</organism>
<evidence type="ECO:0000259" key="1">
    <source>
        <dbReference type="Pfam" id="PF20753"/>
    </source>
</evidence>
<feature type="domain" description="Phage tail-like C-terminal" evidence="1">
    <location>
        <begin position="146"/>
        <end position="247"/>
    </location>
</feature>
<evidence type="ECO:0000313" key="3">
    <source>
        <dbReference type="Proteomes" id="UP001275436"/>
    </source>
</evidence>
<accession>A0ABQ5TKL8</accession>
<protein>
    <recommendedName>
        <fullName evidence="1">Phage tail-like C-terminal domain-containing protein</fullName>
    </recommendedName>
</protein>
<comment type="caution">
    <text evidence="2">The sequence shown here is derived from an EMBL/GenBank/DDBJ whole genome shotgun (WGS) entry which is preliminary data.</text>
</comment>
<name>A0ABQ5TKL8_9BACI</name>
<dbReference type="Pfam" id="PF20753">
    <property type="entry name" value="DUF6558_C"/>
    <property type="match status" value="1"/>
</dbReference>
<dbReference type="Gene3D" id="2.60.120.860">
    <property type="match status" value="1"/>
</dbReference>
<dbReference type="InterPro" id="IPR048276">
    <property type="entry name" value="Phage_tail-like_C"/>
</dbReference>
<gene>
    <name evidence="2" type="primary">yomH</name>
    <name evidence="2" type="ORF">MACH08_19080</name>
</gene>
<keyword evidence="3" id="KW-1185">Reference proteome</keyword>
<evidence type="ECO:0000313" key="2">
    <source>
        <dbReference type="EMBL" id="GLO66124.1"/>
    </source>
</evidence>